<proteinExistence type="inferred from homology"/>
<comment type="catalytic activity">
    <reaction evidence="1">
        <text>2 alpha,alpha'-trehalose 6-mycolate = alpha,alpha'-trehalose 6,6'-bismycolate + alpha,alpha-trehalose</text>
        <dbReference type="Rhea" id="RHEA:23472"/>
        <dbReference type="ChEBI" id="CHEBI:16551"/>
        <dbReference type="ChEBI" id="CHEBI:18195"/>
        <dbReference type="ChEBI" id="CHEBI:18234"/>
        <dbReference type="EC" id="2.3.1.122"/>
    </reaction>
</comment>
<evidence type="ECO:0000256" key="3">
    <source>
        <dbReference type="ARBA" id="ARBA00005874"/>
    </source>
</evidence>
<evidence type="ECO:0000256" key="2">
    <source>
        <dbReference type="ARBA" id="ARBA00005622"/>
    </source>
</evidence>
<dbReference type="GO" id="GO:0016788">
    <property type="term" value="F:hydrolase activity, acting on ester bonds"/>
    <property type="evidence" value="ECO:0007669"/>
    <property type="project" value="TreeGrafter"/>
</dbReference>
<dbReference type="RefSeq" id="WP_167361271.1">
    <property type="nucleotide sequence ID" value="NZ_FNJL01000017.1"/>
</dbReference>
<evidence type="ECO:0000313" key="10">
    <source>
        <dbReference type="Proteomes" id="UP000199317"/>
    </source>
</evidence>
<evidence type="ECO:0000256" key="6">
    <source>
        <dbReference type="ARBA" id="ARBA00022801"/>
    </source>
</evidence>
<organism evidence="9 10">
    <name type="scientific">Paracidovorax cattleyae</name>
    <dbReference type="NCBI Taxonomy" id="80868"/>
    <lineage>
        <taxon>Bacteria</taxon>
        <taxon>Pseudomonadati</taxon>
        <taxon>Pseudomonadota</taxon>
        <taxon>Betaproteobacteria</taxon>
        <taxon>Burkholderiales</taxon>
        <taxon>Comamonadaceae</taxon>
        <taxon>Paracidovorax</taxon>
    </lineage>
</organism>
<sequence>MSAGPTSAERRGLLCAGAGAALALAGCAAGQPVLATRHADAALPPLDGAPAFAMPGTRQIDWAANGHVHRIFVAEPLVPPPPEGHPVIFVLDGNILFPIVAQLVRNRAVRSDAAARSSAVVVGLGYATPGVLDTTARAYDYTPPLQGDDAGTAGAPLVDPRGRREGGADAFLDLLEGRIRPWIAERFPLDPRRQTLFGHSYGGLLTLHALFTRPALFTHYCAASPSVWWRGGPLARERDRFITRARAGALPPAGIDLLMTAGGREGAPPVLPTDPARAAIVRQRQAGGTPQDWARHLEGVPGLRTRFVRFEDEDHGSTMAPAAGRAVALALQEAAA</sequence>
<comment type="similarity">
    <text evidence="2">Belongs to the esterase D family.</text>
</comment>
<evidence type="ECO:0000256" key="4">
    <source>
        <dbReference type="ARBA" id="ARBA00012820"/>
    </source>
</evidence>
<dbReference type="PROSITE" id="PS51318">
    <property type="entry name" value="TAT"/>
    <property type="match status" value="1"/>
</dbReference>
<keyword evidence="10" id="KW-1185">Reference proteome</keyword>
<evidence type="ECO:0000313" key="9">
    <source>
        <dbReference type="EMBL" id="SDP59329.1"/>
    </source>
</evidence>
<dbReference type="EMBL" id="FNJL01000017">
    <property type="protein sequence ID" value="SDP59329.1"/>
    <property type="molecule type" value="Genomic_DNA"/>
</dbReference>
<name>A0A1H0TZG9_9BURK</name>
<dbReference type="Proteomes" id="UP000199317">
    <property type="component" value="Unassembled WGS sequence"/>
</dbReference>
<dbReference type="PANTHER" id="PTHR40841:SF2">
    <property type="entry name" value="SIDEROPHORE-DEGRADING ESTERASE (EUROFUNG)"/>
    <property type="match status" value="1"/>
</dbReference>
<dbReference type="EC" id="2.3.1.122" evidence="4"/>
<dbReference type="SUPFAM" id="SSF53474">
    <property type="entry name" value="alpha/beta-Hydrolases"/>
    <property type="match status" value="1"/>
</dbReference>
<keyword evidence="6" id="KW-0378">Hydrolase</keyword>
<accession>A0A1H0TZG9</accession>
<comment type="similarity">
    <text evidence="3">Belongs to the mycobacterial A85 antigen family.</text>
</comment>
<dbReference type="InterPro" id="IPR000801">
    <property type="entry name" value="Esterase-like"/>
</dbReference>
<dbReference type="GO" id="GO:0004144">
    <property type="term" value="F:diacylglycerol O-acyltransferase activity"/>
    <property type="evidence" value="ECO:0007669"/>
    <property type="project" value="UniProtKB-EC"/>
</dbReference>
<evidence type="ECO:0000256" key="8">
    <source>
        <dbReference type="ARBA" id="ARBA00048109"/>
    </source>
</evidence>
<dbReference type="AlphaFoldDB" id="A0A1H0TZG9"/>
<evidence type="ECO:0000256" key="1">
    <source>
        <dbReference type="ARBA" id="ARBA00000697"/>
    </source>
</evidence>
<evidence type="ECO:0000256" key="5">
    <source>
        <dbReference type="ARBA" id="ARBA00013244"/>
    </source>
</evidence>
<comment type="catalytic activity">
    <reaction evidence="8">
        <text>an acyl-CoA + a 1,2-diacyl-sn-glycerol = a triacyl-sn-glycerol + CoA</text>
        <dbReference type="Rhea" id="RHEA:10868"/>
        <dbReference type="ChEBI" id="CHEBI:17815"/>
        <dbReference type="ChEBI" id="CHEBI:57287"/>
        <dbReference type="ChEBI" id="CHEBI:58342"/>
        <dbReference type="ChEBI" id="CHEBI:64615"/>
        <dbReference type="EC" id="2.3.1.20"/>
    </reaction>
</comment>
<dbReference type="EC" id="2.3.1.20" evidence="5"/>
<dbReference type="GO" id="GO:0050348">
    <property type="term" value="F:trehalose O-mycolyltransferase activity"/>
    <property type="evidence" value="ECO:0007669"/>
    <property type="project" value="UniProtKB-EC"/>
</dbReference>
<dbReference type="Pfam" id="PF00756">
    <property type="entry name" value="Esterase"/>
    <property type="match status" value="1"/>
</dbReference>
<dbReference type="InterPro" id="IPR029058">
    <property type="entry name" value="AB_hydrolase_fold"/>
</dbReference>
<dbReference type="InterPro" id="IPR052558">
    <property type="entry name" value="Siderophore_Hydrolase_D"/>
</dbReference>
<gene>
    <name evidence="9" type="ORF">SAMN04489708_11730</name>
</gene>
<dbReference type="PANTHER" id="PTHR40841">
    <property type="entry name" value="SIDEROPHORE TRIACETYLFUSARININE C ESTERASE"/>
    <property type="match status" value="1"/>
</dbReference>
<evidence type="ECO:0000256" key="7">
    <source>
        <dbReference type="ARBA" id="ARBA00032572"/>
    </source>
</evidence>
<protein>
    <recommendedName>
        <fullName evidence="7">Acyl-CoA:diacylglycerol acyltransferase</fullName>
        <ecNumber evidence="4">2.3.1.122</ecNumber>
        <ecNumber evidence="5">2.3.1.20</ecNumber>
    </recommendedName>
</protein>
<dbReference type="Gene3D" id="3.40.50.1820">
    <property type="entry name" value="alpha/beta hydrolase"/>
    <property type="match status" value="1"/>
</dbReference>
<reference evidence="10" key="1">
    <citation type="submission" date="2016-10" db="EMBL/GenBank/DDBJ databases">
        <authorList>
            <person name="Varghese N."/>
            <person name="Submissions S."/>
        </authorList>
    </citation>
    <scope>NUCLEOTIDE SEQUENCE [LARGE SCALE GENOMIC DNA]</scope>
    <source>
        <strain evidence="10">DSM 17101</strain>
    </source>
</reference>
<dbReference type="InterPro" id="IPR006311">
    <property type="entry name" value="TAT_signal"/>
</dbReference>